<evidence type="ECO:0000256" key="1">
    <source>
        <dbReference type="ARBA" id="ARBA00005594"/>
    </source>
</evidence>
<dbReference type="Gene3D" id="1.10.730.10">
    <property type="entry name" value="Isoleucyl-tRNA Synthetase, Domain 1"/>
    <property type="match status" value="1"/>
</dbReference>
<evidence type="ECO:0000256" key="2">
    <source>
        <dbReference type="ARBA" id="ARBA00012837"/>
    </source>
</evidence>
<proteinExistence type="inferred from homology"/>
<dbReference type="AlphaFoldDB" id="A0A1Y1KMU0"/>
<evidence type="ECO:0000256" key="3">
    <source>
        <dbReference type="ARBA" id="ARBA00022598"/>
    </source>
</evidence>
<accession>A0A1Y1KMU0</accession>
<dbReference type="PRINTS" id="PR01038">
    <property type="entry name" value="TRNASYNTHARG"/>
</dbReference>
<dbReference type="InterPro" id="IPR009080">
    <property type="entry name" value="tRNAsynth_Ia_anticodon-bd"/>
</dbReference>
<dbReference type="Pfam" id="PF00750">
    <property type="entry name" value="tRNA-synt_1d"/>
    <property type="match status" value="1"/>
</dbReference>
<evidence type="ECO:0000256" key="5">
    <source>
        <dbReference type="ARBA" id="ARBA00022840"/>
    </source>
</evidence>
<dbReference type="NCBIfam" id="TIGR00456">
    <property type="entry name" value="argS"/>
    <property type="match status" value="1"/>
</dbReference>
<dbReference type="GO" id="GO:0006420">
    <property type="term" value="P:arginyl-tRNA aminoacylation"/>
    <property type="evidence" value="ECO:0007669"/>
    <property type="project" value="InterPro"/>
</dbReference>
<dbReference type="EC" id="6.1.1.19" evidence="2"/>
<dbReference type="EMBL" id="GEZM01085169">
    <property type="protein sequence ID" value="JAV60157.1"/>
    <property type="molecule type" value="Transcribed_RNA"/>
</dbReference>
<dbReference type="PROSITE" id="PS00178">
    <property type="entry name" value="AA_TRNA_LIGASE_I"/>
    <property type="match status" value="1"/>
</dbReference>
<evidence type="ECO:0000313" key="14">
    <source>
        <dbReference type="EMBL" id="JAV60157.1"/>
    </source>
</evidence>
<dbReference type="FunFam" id="3.40.50.620:FF:000058">
    <property type="entry name" value="Mitochondrial arginyl-tRNA synthetase"/>
    <property type="match status" value="1"/>
</dbReference>
<sequence length="564" mass="64262">MSTKIKLYLGRKVIESLRQSPNINPVQLKPLIQIGNPPSDNHIEFYLPINAIEQYLGIASVNDILKIQPDDIIKNIHCVKDRANRKISFEINRDIFVKDVIENSAAPDVNLTPKNIVIEYSSPNIAKPFHVGHLRSTIIGNFLANLHTYLNHKVTRLNYLGDWGTQFGFIRVGVNKLNFTEEDIKQNPTQLLYESYVHANQLAESDPKISELARGYFAKLESGSEADLQVWRSYIDYTISDLQATYDRLGVKFDEYNYESMYNVSHIKSVLDALSSKKLLNVDTDGKVNVNVNDRNICLIKSDGSSLYLTRDLAAAIDRFSKFNFDQMYYVVENGQNDHFNSLKGLLHLMDVPWSDRIKHIKFGRIHGMSTRKGKVVFLRDLLNEIQDLMLEKQMESPNTKVPITNGEISDVLGVSCVIVNDLKQRRQKDYTFSWDQALQVQGDSGAKLQYTHCRLCSLEENSGAVPVQVCKPEFLEQPDVTALVRELARFPDVLHKAQSQMEACVLVTYLFHLCNYINRAFKTLQVKDQEPELASQRLLLFSSARDVLGQGMQILGLKPLTKM</sequence>
<evidence type="ECO:0000256" key="11">
    <source>
        <dbReference type="ARBA" id="ARBA00049595"/>
    </source>
</evidence>
<dbReference type="GO" id="GO:0032543">
    <property type="term" value="P:mitochondrial translation"/>
    <property type="evidence" value="ECO:0007669"/>
    <property type="project" value="TreeGrafter"/>
</dbReference>
<dbReference type="InterPro" id="IPR001278">
    <property type="entry name" value="Arg-tRNA-ligase"/>
</dbReference>
<keyword evidence="6 12" id="KW-0648">Protein biosynthesis</keyword>
<evidence type="ECO:0000256" key="6">
    <source>
        <dbReference type="ARBA" id="ARBA00022917"/>
    </source>
</evidence>
<dbReference type="InterPro" id="IPR008909">
    <property type="entry name" value="DALR_anticod-bd"/>
</dbReference>
<evidence type="ECO:0000256" key="4">
    <source>
        <dbReference type="ARBA" id="ARBA00022741"/>
    </source>
</evidence>
<dbReference type="GO" id="GO:0005739">
    <property type="term" value="C:mitochondrion"/>
    <property type="evidence" value="ECO:0007669"/>
    <property type="project" value="TreeGrafter"/>
</dbReference>
<comment type="catalytic activity">
    <reaction evidence="10">
        <text>tRNA(Arg) + L-arginine + ATP = L-arginyl-tRNA(Arg) + AMP + diphosphate</text>
        <dbReference type="Rhea" id="RHEA:20301"/>
        <dbReference type="Rhea" id="RHEA-COMP:9658"/>
        <dbReference type="Rhea" id="RHEA-COMP:9673"/>
        <dbReference type="ChEBI" id="CHEBI:30616"/>
        <dbReference type="ChEBI" id="CHEBI:32682"/>
        <dbReference type="ChEBI" id="CHEBI:33019"/>
        <dbReference type="ChEBI" id="CHEBI:78442"/>
        <dbReference type="ChEBI" id="CHEBI:78513"/>
        <dbReference type="ChEBI" id="CHEBI:456215"/>
        <dbReference type="EC" id="6.1.1.19"/>
    </reaction>
</comment>
<evidence type="ECO:0000256" key="8">
    <source>
        <dbReference type="ARBA" id="ARBA00033033"/>
    </source>
</evidence>
<protein>
    <recommendedName>
        <fullName evidence="9">Probable arginine--tRNA ligase, mitochondrial</fullName>
        <ecNumber evidence="2">6.1.1.19</ecNumber>
    </recommendedName>
    <alternativeName>
        <fullName evidence="8">Arginyl-tRNA synthetase</fullName>
    </alternativeName>
</protein>
<keyword evidence="7 12" id="KW-0030">Aminoacyl-tRNA synthetase</keyword>
<dbReference type="Gene3D" id="3.40.50.620">
    <property type="entry name" value="HUPs"/>
    <property type="match status" value="1"/>
</dbReference>
<dbReference type="FunFam" id="1.10.730.10:FF:000006">
    <property type="entry name" value="Arginyl-tRNA synthetase 2, mitochondrial"/>
    <property type="match status" value="1"/>
</dbReference>
<evidence type="ECO:0000259" key="13">
    <source>
        <dbReference type="SMART" id="SM00836"/>
    </source>
</evidence>
<dbReference type="InterPro" id="IPR035684">
    <property type="entry name" value="ArgRS_core"/>
</dbReference>
<dbReference type="PANTHER" id="PTHR11956:SF11">
    <property type="entry name" value="ARGININE--TRNA LIGASE, MITOCHONDRIAL-RELATED"/>
    <property type="match status" value="1"/>
</dbReference>
<dbReference type="SUPFAM" id="SSF47323">
    <property type="entry name" value="Anticodon-binding domain of a subclass of class I aminoacyl-tRNA synthetases"/>
    <property type="match status" value="1"/>
</dbReference>
<keyword evidence="3 12" id="KW-0436">Ligase</keyword>
<name>A0A1Y1KMU0_PHOPY</name>
<evidence type="ECO:0000256" key="9">
    <source>
        <dbReference type="ARBA" id="ARBA00039495"/>
    </source>
</evidence>
<dbReference type="GO" id="GO:0004814">
    <property type="term" value="F:arginine-tRNA ligase activity"/>
    <property type="evidence" value="ECO:0007669"/>
    <property type="project" value="UniProtKB-EC"/>
</dbReference>
<dbReference type="InterPro" id="IPR014729">
    <property type="entry name" value="Rossmann-like_a/b/a_fold"/>
</dbReference>
<reference evidence="14" key="1">
    <citation type="journal article" date="2016" name="Sci. Rep.">
        <title>Molecular characterization of firefly nuptial gifts: a multi-omics approach sheds light on postcopulatory sexual selection.</title>
        <authorList>
            <person name="Al-Wathiqui N."/>
            <person name="Fallon T.R."/>
            <person name="South A."/>
            <person name="Weng J.K."/>
            <person name="Lewis S.M."/>
        </authorList>
    </citation>
    <scope>NUCLEOTIDE SEQUENCE</scope>
</reference>
<dbReference type="SMART" id="SM00836">
    <property type="entry name" value="DALR_1"/>
    <property type="match status" value="1"/>
</dbReference>
<dbReference type="SUPFAM" id="SSF52374">
    <property type="entry name" value="Nucleotidylyl transferase"/>
    <property type="match status" value="1"/>
</dbReference>
<dbReference type="InterPro" id="IPR001412">
    <property type="entry name" value="aa-tRNA-synth_I_CS"/>
</dbReference>
<comment type="function">
    <text evidence="11">Catalyzes the attachment of arginine to tRNA(Arg) in a two-step reaction: arginine is first activated by ATP to form Arg-AMP and then transferred to the acceptor end of tRNA(Arg).</text>
</comment>
<feature type="domain" description="DALR anticodon binding" evidence="13">
    <location>
        <begin position="449"/>
        <end position="564"/>
    </location>
</feature>
<evidence type="ECO:0000256" key="7">
    <source>
        <dbReference type="ARBA" id="ARBA00023146"/>
    </source>
</evidence>
<dbReference type="PANTHER" id="PTHR11956">
    <property type="entry name" value="ARGINYL-TRNA SYNTHETASE"/>
    <property type="match status" value="1"/>
</dbReference>
<evidence type="ECO:0000256" key="12">
    <source>
        <dbReference type="RuleBase" id="RU363038"/>
    </source>
</evidence>
<evidence type="ECO:0000256" key="10">
    <source>
        <dbReference type="ARBA" id="ARBA00049339"/>
    </source>
</evidence>
<organism evidence="14">
    <name type="scientific">Photinus pyralis</name>
    <name type="common">Common eastern firefly</name>
    <name type="synonym">Lampyris pyralis</name>
    <dbReference type="NCBI Taxonomy" id="7054"/>
    <lineage>
        <taxon>Eukaryota</taxon>
        <taxon>Metazoa</taxon>
        <taxon>Ecdysozoa</taxon>
        <taxon>Arthropoda</taxon>
        <taxon>Hexapoda</taxon>
        <taxon>Insecta</taxon>
        <taxon>Pterygota</taxon>
        <taxon>Neoptera</taxon>
        <taxon>Endopterygota</taxon>
        <taxon>Coleoptera</taxon>
        <taxon>Polyphaga</taxon>
        <taxon>Elateriformia</taxon>
        <taxon>Elateroidea</taxon>
        <taxon>Lampyridae</taxon>
        <taxon>Lampyrinae</taxon>
        <taxon>Photinus</taxon>
    </lineage>
</organism>
<keyword evidence="4 12" id="KW-0547">Nucleotide-binding</keyword>
<dbReference type="Pfam" id="PF05746">
    <property type="entry name" value="DALR_1"/>
    <property type="match status" value="1"/>
</dbReference>
<dbReference type="GO" id="GO:0005524">
    <property type="term" value="F:ATP binding"/>
    <property type="evidence" value="ECO:0007669"/>
    <property type="project" value="UniProtKB-KW"/>
</dbReference>
<keyword evidence="5 12" id="KW-0067">ATP-binding</keyword>
<comment type="similarity">
    <text evidence="1 12">Belongs to the class-I aminoacyl-tRNA synthetase family.</text>
</comment>